<keyword evidence="3" id="KW-1185">Reference proteome</keyword>
<reference evidence="2 3" key="1">
    <citation type="journal article" date="2014" name="PLoS Genet.">
        <title>Phylogenetically driven sequencing of extremely halophilic archaea reveals strategies for static and dynamic osmo-response.</title>
        <authorList>
            <person name="Becker E.A."/>
            <person name="Seitzer P.M."/>
            <person name="Tritt A."/>
            <person name="Larsen D."/>
            <person name="Krusor M."/>
            <person name="Yao A.I."/>
            <person name="Wu D."/>
            <person name="Madern D."/>
            <person name="Eisen J.A."/>
            <person name="Darling A.E."/>
            <person name="Facciotti M.T."/>
        </authorList>
    </citation>
    <scope>NUCLEOTIDE SEQUENCE [LARGE SCALE GENOMIC DNA]</scope>
    <source>
        <strain evidence="2 3">ATCC 33799</strain>
    </source>
</reference>
<protein>
    <submittedName>
        <fullName evidence="2">Uncharacterized protein</fullName>
    </submittedName>
</protein>
<evidence type="ECO:0000313" key="2">
    <source>
        <dbReference type="EMBL" id="EMA09503.1"/>
    </source>
</evidence>
<keyword evidence="1" id="KW-0472">Membrane</keyword>
<comment type="caution">
    <text evidence="2">The sequence shown here is derived from an EMBL/GenBank/DDBJ whole genome shotgun (WGS) entry which is preliminary data.</text>
</comment>
<accession>M0JMF7</accession>
<feature type="transmembrane region" description="Helical" evidence="1">
    <location>
        <begin position="12"/>
        <end position="28"/>
    </location>
</feature>
<keyword evidence="1" id="KW-1133">Transmembrane helix</keyword>
<sequence length="78" mass="8335">MSLRDLRANCKDGSIVLLGVLYVGTFYVADSNGLFYLGGAALLFDFLAGVVKPDAFSWPLLFIGLVAFIFGTLDLLAA</sequence>
<dbReference type="EMBL" id="AOLS01000127">
    <property type="protein sequence ID" value="EMA09503.1"/>
    <property type="molecule type" value="Genomic_DNA"/>
</dbReference>
<evidence type="ECO:0000313" key="3">
    <source>
        <dbReference type="Proteomes" id="UP000011687"/>
    </source>
</evidence>
<proteinExistence type="predicted"/>
<keyword evidence="1" id="KW-0812">Transmembrane</keyword>
<name>M0JMF7_9EURY</name>
<dbReference type="AlphaFoldDB" id="M0JMF7"/>
<evidence type="ECO:0000256" key="1">
    <source>
        <dbReference type="SAM" id="Phobius"/>
    </source>
</evidence>
<dbReference type="RefSeq" id="WP_007190860.1">
    <property type="nucleotide sequence ID" value="NZ_AOLS01000127.1"/>
</dbReference>
<dbReference type="Proteomes" id="UP000011687">
    <property type="component" value="Unassembled WGS sequence"/>
</dbReference>
<organism evidence="2 3">
    <name type="scientific">Haloarcula marismortui ATCC 33799</name>
    <dbReference type="NCBI Taxonomy" id="662475"/>
    <lineage>
        <taxon>Archaea</taxon>
        <taxon>Methanobacteriati</taxon>
        <taxon>Methanobacteriota</taxon>
        <taxon>Stenosarchaea group</taxon>
        <taxon>Halobacteria</taxon>
        <taxon>Halobacteriales</taxon>
        <taxon>Haloarculaceae</taxon>
        <taxon>Haloarcula</taxon>
    </lineage>
</organism>
<gene>
    <name evidence="2" type="ORF">C435_22084</name>
</gene>
<feature type="transmembrane region" description="Helical" evidence="1">
    <location>
        <begin position="58"/>
        <end position="77"/>
    </location>
</feature>